<evidence type="ECO:0000313" key="2">
    <source>
        <dbReference type="EMBL" id="KAG2117879.1"/>
    </source>
</evidence>
<evidence type="ECO:0000313" key="3">
    <source>
        <dbReference type="Proteomes" id="UP000823399"/>
    </source>
</evidence>
<organism evidence="2 3">
    <name type="scientific">Suillus discolor</name>
    <dbReference type="NCBI Taxonomy" id="1912936"/>
    <lineage>
        <taxon>Eukaryota</taxon>
        <taxon>Fungi</taxon>
        <taxon>Dikarya</taxon>
        <taxon>Basidiomycota</taxon>
        <taxon>Agaricomycotina</taxon>
        <taxon>Agaricomycetes</taxon>
        <taxon>Agaricomycetidae</taxon>
        <taxon>Boletales</taxon>
        <taxon>Suillineae</taxon>
        <taxon>Suillaceae</taxon>
        <taxon>Suillus</taxon>
    </lineage>
</organism>
<dbReference type="InterPro" id="IPR041539">
    <property type="entry name" value="CxC5"/>
</dbReference>
<feature type="non-terminal residue" evidence="2">
    <location>
        <position position="101"/>
    </location>
</feature>
<dbReference type="AlphaFoldDB" id="A0A9P7FHQ9"/>
<dbReference type="OrthoDB" id="2639189at2759"/>
<sequence length="101" mass="11818">TLYPPTKLCTNPECGAWQVSTVLKKEEQHQAVIFTHANGAQPAWSVHLRCRECHTNYYHNYSVKDGIRTYYSEMPSYIQVAEHQFIQCELAMHWMDLMQIA</sequence>
<accession>A0A9P7FHQ9</accession>
<keyword evidence="3" id="KW-1185">Reference proteome</keyword>
<proteinExistence type="predicted"/>
<dbReference type="RefSeq" id="XP_041298396.1">
    <property type="nucleotide sequence ID" value="XM_041430810.1"/>
</dbReference>
<feature type="domain" description="CxC5 like cysteine cluster associated with KDZ" evidence="1">
    <location>
        <begin position="1"/>
        <end position="100"/>
    </location>
</feature>
<reference evidence="2" key="1">
    <citation type="journal article" date="2020" name="New Phytol.">
        <title>Comparative genomics reveals dynamic genome evolution in host specialist ectomycorrhizal fungi.</title>
        <authorList>
            <person name="Lofgren L.A."/>
            <person name="Nguyen N.H."/>
            <person name="Vilgalys R."/>
            <person name="Ruytinx J."/>
            <person name="Liao H.L."/>
            <person name="Branco S."/>
            <person name="Kuo A."/>
            <person name="LaButti K."/>
            <person name="Lipzen A."/>
            <person name="Andreopoulos W."/>
            <person name="Pangilinan J."/>
            <person name="Riley R."/>
            <person name="Hundley H."/>
            <person name="Na H."/>
            <person name="Barry K."/>
            <person name="Grigoriev I.V."/>
            <person name="Stajich J.E."/>
            <person name="Kennedy P.G."/>
        </authorList>
    </citation>
    <scope>NUCLEOTIDE SEQUENCE</scope>
    <source>
        <strain evidence="2">FC423</strain>
    </source>
</reference>
<protein>
    <recommendedName>
        <fullName evidence="1">CxC5 like cysteine cluster associated with KDZ domain-containing protein</fullName>
    </recommendedName>
</protein>
<name>A0A9P7FHQ9_9AGAM</name>
<dbReference type="EMBL" id="JABBWM010000004">
    <property type="protein sequence ID" value="KAG2117879.1"/>
    <property type="molecule type" value="Genomic_DNA"/>
</dbReference>
<evidence type="ECO:0000259" key="1">
    <source>
        <dbReference type="Pfam" id="PF18718"/>
    </source>
</evidence>
<comment type="caution">
    <text evidence="2">The sequence shown here is derived from an EMBL/GenBank/DDBJ whole genome shotgun (WGS) entry which is preliminary data.</text>
</comment>
<dbReference type="Proteomes" id="UP000823399">
    <property type="component" value="Unassembled WGS sequence"/>
</dbReference>
<gene>
    <name evidence="2" type="ORF">F5147DRAFT_566642</name>
</gene>
<dbReference type="Pfam" id="PF18718">
    <property type="entry name" value="CxC5"/>
    <property type="match status" value="1"/>
</dbReference>
<dbReference type="GeneID" id="64693069"/>